<evidence type="ECO:0000259" key="3">
    <source>
        <dbReference type="PROSITE" id="PS50208"/>
    </source>
</evidence>
<evidence type="ECO:0000313" key="5">
    <source>
        <dbReference type="Proteomes" id="UP001209803"/>
    </source>
</evidence>
<comment type="similarity">
    <text evidence="1">Belongs to the peptidase C14A family.</text>
</comment>
<dbReference type="PANTHER" id="PTHR22576:SF37">
    <property type="entry name" value="MUCOSA-ASSOCIATED LYMPHOID TISSUE LYMPHOMA TRANSLOCATION PROTEIN 1"/>
    <property type="match status" value="1"/>
</dbReference>
<accession>A0ABY8F9W9</accession>
<organism evidence="4 5">
    <name type="scientific">Roseibium porphyridii</name>
    <dbReference type="NCBI Taxonomy" id="2866279"/>
    <lineage>
        <taxon>Bacteria</taxon>
        <taxon>Pseudomonadati</taxon>
        <taxon>Pseudomonadota</taxon>
        <taxon>Alphaproteobacteria</taxon>
        <taxon>Hyphomicrobiales</taxon>
        <taxon>Stappiaceae</taxon>
        <taxon>Roseibium</taxon>
    </lineage>
</organism>
<dbReference type="InterPro" id="IPR001309">
    <property type="entry name" value="Pept_C14_p20"/>
</dbReference>
<feature type="domain" description="Caspase family p20" evidence="3">
    <location>
        <begin position="21"/>
        <end position="98"/>
    </location>
</feature>
<dbReference type="InterPro" id="IPR015917">
    <property type="entry name" value="Pept_C14A"/>
</dbReference>
<dbReference type="PROSITE" id="PS50208">
    <property type="entry name" value="CASPASE_P20"/>
    <property type="match status" value="1"/>
</dbReference>
<evidence type="ECO:0000256" key="1">
    <source>
        <dbReference type="ARBA" id="ARBA00010134"/>
    </source>
</evidence>
<dbReference type="InterPro" id="IPR052039">
    <property type="entry name" value="Caspase-related_regulators"/>
</dbReference>
<dbReference type="Proteomes" id="UP001209803">
    <property type="component" value="Chromosome"/>
</dbReference>
<dbReference type="InterPro" id="IPR029030">
    <property type="entry name" value="Caspase-like_dom_sf"/>
</dbReference>
<evidence type="ECO:0000256" key="2">
    <source>
        <dbReference type="SAM" id="MobiDB-lite"/>
    </source>
</evidence>
<feature type="region of interest" description="Disordered" evidence="2">
    <location>
        <begin position="374"/>
        <end position="401"/>
    </location>
</feature>
<gene>
    <name evidence="4" type="ORF">K1718_13050</name>
</gene>
<protein>
    <submittedName>
        <fullName evidence="4">Caspase family protein</fullName>
    </submittedName>
</protein>
<dbReference type="SUPFAM" id="SSF52129">
    <property type="entry name" value="Caspase-like"/>
    <property type="match status" value="1"/>
</dbReference>
<evidence type="ECO:0000313" key="4">
    <source>
        <dbReference type="EMBL" id="WFE92246.1"/>
    </source>
</evidence>
<feature type="region of interest" description="Disordered" evidence="2">
    <location>
        <begin position="521"/>
        <end position="550"/>
    </location>
</feature>
<sequence length="578" mass="63336">MKHFLTIFFYFVLFLGAALAERRVALVIGNSDYQNVPRLQNPKNDADGMTRKLSSLGFEVTTGVDLSLTEMRTTIHSFVKNLKGADLALFFYAGHGLQVNGSNYLVPIDARLGSYLDLEFEAMPANLILSAMERSANVNLVFLDACRDNPLAENLARSMGTRSGSVGKGLAKIGSGVGTLISFATQPGNVALDGRGANSPFTSSLLKHLGTPGLDITRELVLVRRDVLAATNGKQVPWENSSLTGEVILRQQDPQIPNEPKVDPQIELAFWNSIKDSKSAAYFKSYLKRYPEGQFAEIANLRIQEIKDQKANEIRAHDNQKDAIEVAYWQSIQNALEPAMFESYLSKYPEGVYAHLARLKIAALKKQNIALSQEKAQNTPSPGSGPAKPLSPAAPIESTQQVASLPAMNAPQAPQIEFSEKQTDTKELARAMQTELNRLGCSVGQIDGIWGKRSKNALKTYTKEAGFEFSSLDPSPESLEKLAQSKGRVCPLVCGRSQELKNGKCVAVKEPAGNKHAIRQNVKPAKSASSCPNDPTADSFRYRAKRQPGSDSRYYTHPCGRSAHCTSQANLPRKCFWQ</sequence>
<keyword evidence="5" id="KW-1185">Reference proteome</keyword>
<name>A0ABY8F9W9_9HYPH</name>
<dbReference type="PANTHER" id="PTHR22576">
    <property type="entry name" value="MUCOSA ASSOCIATED LYMPHOID TISSUE LYMPHOMA TRANSLOCATION PROTEIN 1/PARACASPASE"/>
    <property type="match status" value="1"/>
</dbReference>
<dbReference type="SMART" id="SM00115">
    <property type="entry name" value="CASc"/>
    <property type="match status" value="1"/>
</dbReference>
<proteinExistence type="inferred from homology"/>
<dbReference type="Gene3D" id="3.40.50.1460">
    <property type="match status" value="1"/>
</dbReference>
<dbReference type="InterPro" id="IPR011600">
    <property type="entry name" value="Pept_C14_caspase"/>
</dbReference>
<dbReference type="PRINTS" id="PR00376">
    <property type="entry name" value="IL1BCENZYME"/>
</dbReference>
<dbReference type="Pfam" id="PF00656">
    <property type="entry name" value="Peptidase_C14"/>
    <property type="match status" value="1"/>
</dbReference>
<dbReference type="RefSeq" id="WP_265682341.1">
    <property type="nucleotide sequence ID" value="NZ_CP120863.1"/>
</dbReference>
<reference evidence="4 5" key="1">
    <citation type="submission" date="2023-03" db="EMBL/GenBank/DDBJ databases">
        <title>Roseibium porphyridii sp. nov. and Roseibium rhodosorbium sp. nov. isolated from marine algae, Porphyridium cruentum and Rhodosorus marinus, respectively.</title>
        <authorList>
            <person name="Lee M.W."/>
            <person name="Choi B.J."/>
            <person name="Lee J.K."/>
            <person name="Choi D.G."/>
            <person name="Baek J.H."/>
            <person name="Bayburt H."/>
            <person name="Kim J.M."/>
            <person name="Han D.M."/>
            <person name="Kim K.H."/>
            <person name="Jeon C.O."/>
        </authorList>
    </citation>
    <scope>NUCLEOTIDE SEQUENCE [LARGE SCALE GENOMIC DNA]</scope>
    <source>
        <strain evidence="4 5">KMA01</strain>
    </source>
</reference>
<dbReference type="EMBL" id="CP120863">
    <property type="protein sequence ID" value="WFE92246.1"/>
    <property type="molecule type" value="Genomic_DNA"/>
</dbReference>